<dbReference type="EMBL" id="FOOK01000008">
    <property type="protein sequence ID" value="SFF91596.1"/>
    <property type="molecule type" value="Genomic_DNA"/>
</dbReference>
<dbReference type="InterPro" id="IPR036526">
    <property type="entry name" value="C-N_Hydrolase_sf"/>
</dbReference>
<organism evidence="3 4">
    <name type="scientific">Planifilum fulgidum</name>
    <dbReference type="NCBI Taxonomy" id="201973"/>
    <lineage>
        <taxon>Bacteria</taxon>
        <taxon>Bacillati</taxon>
        <taxon>Bacillota</taxon>
        <taxon>Bacilli</taxon>
        <taxon>Bacillales</taxon>
        <taxon>Thermoactinomycetaceae</taxon>
        <taxon>Planifilum</taxon>
    </lineage>
</organism>
<dbReference type="PANTHER" id="PTHR43674">
    <property type="entry name" value="NITRILASE C965.09-RELATED"/>
    <property type="match status" value="1"/>
</dbReference>
<name>A0A1I2MQF4_9BACL</name>
<reference evidence="3 4" key="1">
    <citation type="submission" date="2016-10" db="EMBL/GenBank/DDBJ databases">
        <authorList>
            <person name="de Groot N.N."/>
        </authorList>
    </citation>
    <scope>NUCLEOTIDE SEQUENCE [LARGE SCALE GENOMIC DNA]</scope>
    <source>
        <strain evidence="3 4">DSM 44945</strain>
    </source>
</reference>
<keyword evidence="1 3" id="KW-0378">Hydrolase</keyword>
<dbReference type="SUPFAM" id="SSF56317">
    <property type="entry name" value="Carbon-nitrogen hydrolase"/>
    <property type="match status" value="1"/>
</dbReference>
<proteinExistence type="predicted"/>
<dbReference type="GO" id="GO:0033388">
    <property type="term" value="P:putrescine biosynthetic process from arginine"/>
    <property type="evidence" value="ECO:0007669"/>
    <property type="project" value="TreeGrafter"/>
</dbReference>
<sequence>MRVGLAQIRPVLGRVEDNLELHRDMIRRAEAERVDLLVFPELSLTGYSLRDLTLDVARTLRDESIRRLAGESERLDLVFGLVEEGPGHLFYNAAVYASEGEIRHVHRKVYLPTYGMFEEARHFARGRFFRSFETRFGRAGLLICEDAWHPSAPYLLVQDGAEILIVISNAPAKGMGARGMSAEENWYGLLSNHSLLHGVITLYCNRVGTEDGITFFGGSAAFDPFGRFLVRGERFESRLVVIDVNPEDVRLARYQMPMLRDEDLELTAREIERILKRRSEGGELP</sequence>
<dbReference type="Pfam" id="PF00795">
    <property type="entry name" value="CN_hydrolase"/>
    <property type="match status" value="1"/>
</dbReference>
<dbReference type="Proteomes" id="UP000198661">
    <property type="component" value="Unassembled WGS sequence"/>
</dbReference>
<dbReference type="InterPro" id="IPR003010">
    <property type="entry name" value="C-N_Hydrolase"/>
</dbReference>
<dbReference type="InterPro" id="IPR050345">
    <property type="entry name" value="Aliph_Amidase/BUP"/>
</dbReference>
<gene>
    <name evidence="3" type="ORF">SAMN04488025_108109</name>
</gene>
<evidence type="ECO:0000259" key="2">
    <source>
        <dbReference type="PROSITE" id="PS50263"/>
    </source>
</evidence>
<evidence type="ECO:0000256" key="1">
    <source>
        <dbReference type="ARBA" id="ARBA00022801"/>
    </source>
</evidence>
<dbReference type="GO" id="GO:0050126">
    <property type="term" value="F:N-carbamoylputrescine amidase activity"/>
    <property type="evidence" value="ECO:0007669"/>
    <property type="project" value="TreeGrafter"/>
</dbReference>
<accession>A0A1I2MQF4</accession>
<dbReference type="STRING" id="201973.SAMN04488025_108109"/>
<keyword evidence="4" id="KW-1185">Reference proteome</keyword>
<dbReference type="CDD" id="cd07586">
    <property type="entry name" value="nitrilase_8"/>
    <property type="match status" value="1"/>
</dbReference>
<evidence type="ECO:0000313" key="4">
    <source>
        <dbReference type="Proteomes" id="UP000198661"/>
    </source>
</evidence>
<protein>
    <submittedName>
        <fullName evidence="3">Predicted amidohydrolase</fullName>
    </submittedName>
</protein>
<dbReference type="PROSITE" id="PS50263">
    <property type="entry name" value="CN_HYDROLASE"/>
    <property type="match status" value="1"/>
</dbReference>
<dbReference type="AlphaFoldDB" id="A0A1I2MQF4"/>
<evidence type="ECO:0000313" key="3">
    <source>
        <dbReference type="EMBL" id="SFF91596.1"/>
    </source>
</evidence>
<dbReference type="PANTHER" id="PTHR43674:SF2">
    <property type="entry name" value="BETA-UREIDOPROPIONASE"/>
    <property type="match status" value="1"/>
</dbReference>
<dbReference type="RefSeq" id="WP_092037139.1">
    <property type="nucleotide sequence ID" value="NZ_FOOK01000008.1"/>
</dbReference>
<dbReference type="OrthoDB" id="9811121at2"/>
<feature type="domain" description="CN hydrolase" evidence="2">
    <location>
        <begin position="1"/>
        <end position="246"/>
    </location>
</feature>
<dbReference type="Gene3D" id="3.60.110.10">
    <property type="entry name" value="Carbon-nitrogen hydrolase"/>
    <property type="match status" value="1"/>
</dbReference>